<evidence type="ECO:0000313" key="2">
    <source>
        <dbReference type="Proteomes" id="UP000023561"/>
    </source>
</evidence>
<proteinExistence type="predicted"/>
<organism evidence="1 2">
    <name type="scientific">Parageobacillus caldoxylosilyticus NBRC 107762</name>
    <dbReference type="NCBI Taxonomy" id="1220594"/>
    <lineage>
        <taxon>Bacteria</taxon>
        <taxon>Bacillati</taxon>
        <taxon>Bacillota</taxon>
        <taxon>Bacilli</taxon>
        <taxon>Bacillales</taxon>
        <taxon>Anoxybacillaceae</taxon>
        <taxon>Saccharococcus</taxon>
    </lineage>
</organism>
<dbReference type="RefSeq" id="WP_033843279.1">
    <property type="nucleotide sequence ID" value="NZ_BAWO01000100.1"/>
</dbReference>
<keyword evidence="2" id="KW-1185">Reference proteome</keyword>
<dbReference type="EMBL" id="BAWO01000100">
    <property type="protein sequence ID" value="GAJ41801.1"/>
    <property type="molecule type" value="Genomic_DNA"/>
</dbReference>
<comment type="caution">
    <text evidence="1">The sequence shown here is derived from an EMBL/GenBank/DDBJ whole genome shotgun (WGS) entry which is preliminary data.</text>
</comment>
<name>A0A023DL77_9BACL</name>
<dbReference type="GeneID" id="301193290"/>
<evidence type="ECO:0000313" key="1">
    <source>
        <dbReference type="EMBL" id="GAJ41801.1"/>
    </source>
</evidence>
<protein>
    <submittedName>
        <fullName evidence="1">Uncharacterized protein</fullName>
    </submittedName>
</protein>
<dbReference type="OrthoDB" id="2456308at2"/>
<reference evidence="1 2" key="1">
    <citation type="submission" date="2014-04" db="EMBL/GenBank/DDBJ databases">
        <title>Whole genome shotgun sequence of Geobacillus caldoxylosilyticus NBRC 107762.</title>
        <authorList>
            <person name="Hosoyama A."/>
            <person name="Hosoyama Y."/>
            <person name="Katano-Makiyama Y."/>
            <person name="Tsuchikane K."/>
            <person name="Ohji S."/>
            <person name="Ichikawa N."/>
            <person name="Yamazoe A."/>
            <person name="Fujita N."/>
        </authorList>
    </citation>
    <scope>NUCLEOTIDE SEQUENCE [LARGE SCALE GENOMIC DNA]</scope>
    <source>
        <strain evidence="1 2">NBRC 107762</strain>
    </source>
</reference>
<sequence length="77" mass="8927">MSLEKLIELIEIGHDIEFIYKGERYSITNTQVGICLTKYYNLNHQEYTNVSDFINNALIGEEKLKDIVSQIQITGIF</sequence>
<dbReference type="AlphaFoldDB" id="A0A023DL77"/>
<gene>
    <name evidence="1" type="ORF">GCA01S_100_00100</name>
</gene>
<dbReference type="Proteomes" id="UP000023561">
    <property type="component" value="Unassembled WGS sequence"/>
</dbReference>
<accession>A0A023DL77</accession>